<dbReference type="InterPro" id="IPR036890">
    <property type="entry name" value="HATPase_C_sf"/>
</dbReference>
<feature type="domain" description="HAMP" evidence="10">
    <location>
        <begin position="196"/>
        <end position="252"/>
    </location>
</feature>
<accession>A0A545THU6</accession>
<keyword evidence="7" id="KW-0902">Two-component regulatory system</keyword>
<dbReference type="CDD" id="cd00075">
    <property type="entry name" value="HATPase"/>
    <property type="match status" value="1"/>
</dbReference>
<evidence type="ECO:0000259" key="10">
    <source>
        <dbReference type="PROSITE" id="PS50885"/>
    </source>
</evidence>
<evidence type="ECO:0000256" key="2">
    <source>
        <dbReference type="ARBA" id="ARBA00004370"/>
    </source>
</evidence>
<dbReference type="AlphaFoldDB" id="A0A545THU6"/>
<organism evidence="11 12">
    <name type="scientific">Aliikangiella marina</name>
    <dbReference type="NCBI Taxonomy" id="1712262"/>
    <lineage>
        <taxon>Bacteria</taxon>
        <taxon>Pseudomonadati</taxon>
        <taxon>Pseudomonadota</taxon>
        <taxon>Gammaproteobacteria</taxon>
        <taxon>Oceanospirillales</taxon>
        <taxon>Pleioneaceae</taxon>
        <taxon>Aliikangiella</taxon>
    </lineage>
</organism>
<dbReference type="PROSITE" id="PS50885">
    <property type="entry name" value="HAMP"/>
    <property type="match status" value="1"/>
</dbReference>
<dbReference type="InterPro" id="IPR050351">
    <property type="entry name" value="BphY/WalK/GraS-like"/>
</dbReference>
<evidence type="ECO:0000313" key="11">
    <source>
        <dbReference type="EMBL" id="TQV76778.1"/>
    </source>
</evidence>
<dbReference type="CDD" id="cd00082">
    <property type="entry name" value="HisKA"/>
    <property type="match status" value="1"/>
</dbReference>
<dbReference type="InterPro" id="IPR003594">
    <property type="entry name" value="HATPase_dom"/>
</dbReference>
<comment type="caution">
    <text evidence="11">The sequence shown here is derived from an EMBL/GenBank/DDBJ whole genome shotgun (WGS) entry which is preliminary data.</text>
</comment>
<dbReference type="InterPro" id="IPR036097">
    <property type="entry name" value="HisK_dim/P_sf"/>
</dbReference>
<dbReference type="OrthoDB" id="9809766at2"/>
<evidence type="ECO:0000256" key="6">
    <source>
        <dbReference type="ARBA" id="ARBA00022777"/>
    </source>
</evidence>
<dbReference type="InterPro" id="IPR003661">
    <property type="entry name" value="HisK_dim/P_dom"/>
</dbReference>
<dbReference type="SMART" id="SM00388">
    <property type="entry name" value="HisKA"/>
    <property type="match status" value="1"/>
</dbReference>
<evidence type="ECO:0000259" key="9">
    <source>
        <dbReference type="PROSITE" id="PS50109"/>
    </source>
</evidence>
<dbReference type="PANTHER" id="PTHR45453:SF1">
    <property type="entry name" value="PHOSPHATE REGULON SENSOR PROTEIN PHOR"/>
    <property type="match status" value="1"/>
</dbReference>
<dbReference type="Gene3D" id="6.10.340.10">
    <property type="match status" value="1"/>
</dbReference>
<comment type="catalytic activity">
    <reaction evidence="1">
        <text>ATP + protein L-histidine = ADP + protein N-phospho-L-histidine.</text>
        <dbReference type="EC" id="2.7.13.3"/>
    </reaction>
</comment>
<keyword evidence="12" id="KW-1185">Reference proteome</keyword>
<evidence type="ECO:0000256" key="5">
    <source>
        <dbReference type="ARBA" id="ARBA00022679"/>
    </source>
</evidence>
<protein>
    <recommendedName>
        <fullName evidence="3">histidine kinase</fullName>
        <ecNumber evidence="3">2.7.13.3</ecNumber>
    </recommendedName>
</protein>
<dbReference type="SMART" id="SM00387">
    <property type="entry name" value="HATPase_c"/>
    <property type="match status" value="1"/>
</dbReference>
<dbReference type="GO" id="GO:0000155">
    <property type="term" value="F:phosphorelay sensor kinase activity"/>
    <property type="evidence" value="ECO:0007669"/>
    <property type="project" value="InterPro"/>
</dbReference>
<dbReference type="Proteomes" id="UP000317839">
    <property type="component" value="Unassembled WGS sequence"/>
</dbReference>
<proteinExistence type="predicted"/>
<keyword evidence="8" id="KW-1133">Transmembrane helix</keyword>
<keyword evidence="8" id="KW-0472">Membrane</keyword>
<dbReference type="EC" id="2.7.13.3" evidence="3"/>
<feature type="transmembrane region" description="Helical" evidence="8">
    <location>
        <begin position="175"/>
        <end position="199"/>
    </location>
</feature>
<keyword evidence="8" id="KW-0812">Transmembrane</keyword>
<dbReference type="InterPro" id="IPR004358">
    <property type="entry name" value="Sig_transdc_His_kin-like_C"/>
</dbReference>
<evidence type="ECO:0000256" key="4">
    <source>
        <dbReference type="ARBA" id="ARBA00022553"/>
    </source>
</evidence>
<dbReference type="PANTHER" id="PTHR45453">
    <property type="entry name" value="PHOSPHATE REGULON SENSOR PROTEIN PHOR"/>
    <property type="match status" value="1"/>
</dbReference>
<keyword evidence="6 11" id="KW-0418">Kinase</keyword>
<dbReference type="EMBL" id="VIKR01000001">
    <property type="protein sequence ID" value="TQV76778.1"/>
    <property type="molecule type" value="Genomic_DNA"/>
</dbReference>
<comment type="subcellular location">
    <subcellularLocation>
        <location evidence="2">Membrane</location>
    </subcellularLocation>
</comment>
<dbReference type="SUPFAM" id="SSF55874">
    <property type="entry name" value="ATPase domain of HSP90 chaperone/DNA topoisomerase II/histidine kinase"/>
    <property type="match status" value="1"/>
</dbReference>
<sequence>MNLYQKLALTLLTTFVLLVGAFALILQSLEAASRDKAEQELHRNLAAYLVQDNPLLASGKYDKKALENLFHSMMILGPNFEFYVLDPEGKILTYSAKPGEVIRDSVSLEPINWSINQQMSFPLYADDPRSNKQKIFSVAEVKTGEELTGYLYVIIGGQKYDSIFSSAKNNEKLRVMGYLAAASLVFLFICLLISFKLFVRPLKQLASQVTTLKARLNQETLTPLESQSKSGEVAELTLAFNQLISQVNRQIVQLESVDKDRRELLAHLSHDLRTPLSSLQGFLETIKLKAGELTQRENLNYVDKSLKNANSLKSFVDQIFELAHLESGEITVTKESFPIADLLYDTVDKFSGLASKKSISLKVLLDNEQLMLNTDIAKLERILTNLIENAIRHTPENGEIILQASTDNKVNQVTLEINDNGTGLNQQELPSLFDARFRGKQAVDDENRHIGLGLTITRKLVRVLGSEISARNNSQGGASFSFALPLRA</sequence>
<dbReference type="Gene3D" id="1.10.287.130">
    <property type="match status" value="1"/>
</dbReference>
<reference evidence="11 12" key="1">
    <citation type="submission" date="2019-06" db="EMBL/GenBank/DDBJ databases">
        <title>Draft genome of Aliikangiella marina GYP-15.</title>
        <authorList>
            <person name="Wang G."/>
        </authorList>
    </citation>
    <scope>NUCLEOTIDE SEQUENCE [LARGE SCALE GENOMIC DNA]</scope>
    <source>
        <strain evidence="11 12">GYP-15</strain>
    </source>
</reference>
<dbReference type="GO" id="GO:0005886">
    <property type="term" value="C:plasma membrane"/>
    <property type="evidence" value="ECO:0007669"/>
    <property type="project" value="TreeGrafter"/>
</dbReference>
<dbReference type="PROSITE" id="PS50109">
    <property type="entry name" value="HIS_KIN"/>
    <property type="match status" value="1"/>
</dbReference>
<dbReference type="InterPro" id="IPR005467">
    <property type="entry name" value="His_kinase_dom"/>
</dbReference>
<dbReference type="SUPFAM" id="SSF47384">
    <property type="entry name" value="Homodimeric domain of signal transducing histidine kinase"/>
    <property type="match status" value="1"/>
</dbReference>
<dbReference type="RefSeq" id="WP_142888138.1">
    <property type="nucleotide sequence ID" value="NZ_VIKR01000001.1"/>
</dbReference>
<name>A0A545THU6_9GAMM</name>
<dbReference type="GO" id="GO:0004721">
    <property type="term" value="F:phosphoprotein phosphatase activity"/>
    <property type="evidence" value="ECO:0007669"/>
    <property type="project" value="TreeGrafter"/>
</dbReference>
<dbReference type="GO" id="GO:0016036">
    <property type="term" value="P:cellular response to phosphate starvation"/>
    <property type="evidence" value="ECO:0007669"/>
    <property type="project" value="TreeGrafter"/>
</dbReference>
<keyword evidence="5" id="KW-0808">Transferase</keyword>
<dbReference type="PRINTS" id="PR00344">
    <property type="entry name" value="BCTRLSENSOR"/>
</dbReference>
<evidence type="ECO:0000256" key="7">
    <source>
        <dbReference type="ARBA" id="ARBA00023012"/>
    </source>
</evidence>
<dbReference type="Pfam" id="PF00512">
    <property type="entry name" value="HisKA"/>
    <property type="match status" value="1"/>
</dbReference>
<evidence type="ECO:0000313" key="12">
    <source>
        <dbReference type="Proteomes" id="UP000317839"/>
    </source>
</evidence>
<dbReference type="Pfam" id="PF02518">
    <property type="entry name" value="HATPase_c"/>
    <property type="match status" value="1"/>
</dbReference>
<gene>
    <name evidence="11" type="ORF">FLL45_02130</name>
</gene>
<evidence type="ECO:0000256" key="3">
    <source>
        <dbReference type="ARBA" id="ARBA00012438"/>
    </source>
</evidence>
<dbReference type="InterPro" id="IPR003660">
    <property type="entry name" value="HAMP_dom"/>
</dbReference>
<feature type="domain" description="Histidine kinase" evidence="9">
    <location>
        <begin position="267"/>
        <end position="488"/>
    </location>
</feature>
<dbReference type="Gene3D" id="3.30.565.10">
    <property type="entry name" value="Histidine kinase-like ATPase, C-terminal domain"/>
    <property type="match status" value="1"/>
</dbReference>
<evidence type="ECO:0000256" key="1">
    <source>
        <dbReference type="ARBA" id="ARBA00000085"/>
    </source>
</evidence>
<keyword evidence="4" id="KW-0597">Phosphoprotein</keyword>
<evidence type="ECO:0000256" key="8">
    <source>
        <dbReference type="SAM" id="Phobius"/>
    </source>
</evidence>